<feature type="compositionally biased region" description="Basic residues" evidence="1">
    <location>
        <begin position="180"/>
        <end position="192"/>
    </location>
</feature>
<accession>A0ABU8N692</accession>
<evidence type="ECO:0008006" key="4">
    <source>
        <dbReference type="Google" id="ProtNLM"/>
    </source>
</evidence>
<proteinExistence type="predicted"/>
<dbReference type="SUPFAM" id="SSF53756">
    <property type="entry name" value="UDP-Glycosyltransferase/glycogen phosphorylase"/>
    <property type="match status" value="1"/>
</dbReference>
<gene>
    <name evidence="2" type="ORF">WCD41_15750</name>
</gene>
<name>A0ABU8N692_9PSEU</name>
<keyword evidence="3" id="KW-1185">Reference proteome</keyword>
<sequence length="200" mass="22112">MTPPTPTPDRPLLLVSVGSDHHPFGRLIDWVDEYLSVRTAAPPVRYVCQHGTSPAPRSAAAASAFVDHRELQSWMGQASATVVQGGPYSMIESMRNGRVPIAVPRRRALGECVDDHQAAFCRFLADRDEILLATSSDELFAVLDRVLDDPTAYAAPPWPYDEARAAAIRRFGSAVSGYRPRPRPRPGRWRRRPVVDQNGS</sequence>
<feature type="region of interest" description="Disordered" evidence="1">
    <location>
        <begin position="176"/>
        <end position="200"/>
    </location>
</feature>
<evidence type="ECO:0000313" key="2">
    <source>
        <dbReference type="EMBL" id="MEJ2887914.1"/>
    </source>
</evidence>
<dbReference type="EMBL" id="JBBEGL010000004">
    <property type="protein sequence ID" value="MEJ2887914.1"/>
    <property type="molecule type" value="Genomic_DNA"/>
</dbReference>
<evidence type="ECO:0000313" key="3">
    <source>
        <dbReference type="Proteomes" id="UP001370100"/>
    </source>
</evidence>
<evidence type="ECO:0000256" key="1">
    <source>
        <dbReference type="SAM" id="MobiDB-lite"/>
    </source>
</evidence>
<dbReference type="RefSeq" id="WP_337714404.1">
    <property type="nucleotide sequence ID" value="NZ_JBBEGL010000004.1"/>
</dbReference>
<dbReference type="Proteomes" id="UP001370100">
    <property type="component" value="Unassembled WGS sequence"/>
</dbReference>
<protein>
    <recommendedName>
        <fullName evidence="4">UDP-N-acetylglucosamine transferase subunit ALG13</fullName>
    </recommendedName>
</protein>
<organism evidence="2 3">
    <name type="scientific">Actinomycetospora aeridis</name>
    <dbReference type="NCBI Taxonomy" id="3129231"/>
    <lineage>
        <taxon>Bacteria</taxon>
        <taxon>Bacillati</taxon>
        <taxon>Actinomycetota</taxon>
        <taxon>Actinomycetes</taxon>
        <taxon>Pseudonocardiales</taxon>
        <taxon>Pseudonocardiaceae</taxon>
        <taxon>Actinomycetospora</taxon>
    </lineage>
</organism>
<dbReference type="Gene3D" id="3.40.50.2000">
    <property type="entry name" value="Glycogen Phosphorylase B"/>
    <property type="match status" value="1"/>
</dbReference>
<reference evidence="2 3" key="1">
    <citation type="submission" date="2024-03" db="EMBL/GenBank/DDBJ databases">
        <title>Actinomycetospora sp. OC33-EN06, a novel actinomycete isolated from wild orchid (Aerides multiflora).</title>
        <authorList>
            <person name="Suriyachadkun C."/>
        </authorList>
    </citation>
    <scope>NUCLEOTIDE SEQUENCE [LARGE SCALE GENOMIC DNA]</scope>
    <source>
        <strain evidence="2 3">OC33-EN06</strain>
    </source>
</reference>
<comment type="caution">
    <text evidence="2">The sequence shown here is derived from an EMBL/GenBank/DDBJ whole genome shotgun (WGS) entry which is preliminary data.</text>
</comment>